<keyword evidence="1" id="KW-0175">Coiled coil</keyword>
<keyword evidence="3" id="KW-1185">Reference proteome</keyword>
<dbReference type="SMR" id="A2EA45"/>
<evidence type="ECO:0000313" key="2">
    <source>
        <dbReference type="EMBL" id="EAY10491.1"/>
    </source>
</evidence>
<reference evidence="2" key="2">
    <citation type="journal article" date="2007" name="Science">
        <title>Draft genome sequence of the sexually transmitted pathogen Trichomonas vaginalis.</title>
        <authorList>
            <person name="Carlton J.M."/>
            <person name="Hirt R.P."/>
            <person name="Silva J.C."/>
            <person name="Delcher A.L."/>
            <person name="Schatz M."/>
            <person name="Zhao Q."/>
            <person name="Wortman J.R."/>
            <person name="Bidwell S.L."/>
            <person name="Alsmark U.C.M."/>
            <person name="Besteiro S."/>
            <person name="Sicheritz-Ponten T."/>
            <person name="Noel C.J."/>
            <person name="Dacks J.B."/>
            <person name="Foster P.G."/>
            <person name="Simillion C."/>
            <person name="Van de Peer Y."/>
            <person name="Miranda-Saavedra D."/>
            <person name="Barton G.J."/>
            <person name="Westrop G.D."/>
            <person name="Mueller S."/>
            <person name="Dessi D."/>
            <person name="Fiori P.L."/>
            <person name="Ren Q."/>
            <person name="Paulsen I."/>
            <person name="Zhang H."/>
            <person name="Bastida-Corcuera F.D."/>
            <person name="Simoes-Barbosa A."/>
            <person name="Brown M.T."/>
            <person name="Hayes R.D."/>
            <person name="Mukherjee M."/>
            <person name="Okumura C.Y."/>
            <person name="Schneider R."/>
            <person name="Smith A.J."/>
            <person name="Vanacova S."/>
            <person name="Villalvazo M."/>
            <person name="Haas B.J."/>
            <person name="Pertea M."/>
            <person name="Feldblyum T.V."/>
            <person name="Utterback T.R."/>
            <person name="Shu C.L."/>
            <person name="Osoegawa K."/>
            <person name="de Jong P.J."/>
            <person name="Hrdy I."/>
            <person name="Horvathova L."/>
            <person name="Zubacova Z."/>
            <person name="Dolezal P."/>
            <person name="Malik S.B."/>
            <person name="Logsdon J.M. Jr."/>
            <person name="Henze K."/>
            <person name="Gupta A."/>
            <person name="Wang C.C."/>
            <person name="Dunne R.L."/>
            <person name="Upcroft J.A."/>
            <person name="Upcroft P."/>
            <person name="White O."/>
            <person name="Salzberg S.L."/>
            <person name="Tang P."/>
            <person name="Chiu C.-H."/>
            <person name="Lee Y.-S."/>
            <person name="Embley T.M."/>
            <person name="Coombs G.H."/>
            <person name="Mottram J.C."/>
            <person name="Tachezy J."/>
            <person name="Fraser-Liggett C.M."/>
            <person name="Johnson P.J."/>
        </authorList>
    </citation>
    <scope>NUCLEOTIDE SEQUENCE [LARGE SCALE GENOMIC DNA]</scope>
    <source>
        <strain evidence="2">G3</strain>
    </source>
</reference>
<feature type="coiled-coil region" evidence="1">
    <location>
        <begin position="300"/>
        <end position="349"/>
    </location>
</feature>
<dbReference type="Proteomes" id="UP000001542">
    <property type="component" value="Unassembled WGS sequence"/>
</dbReference>
<dbReference type="KEGG" id="tva:4768425"/>
<dbReference type="SUPFAM" id="SSF48403">
    <property type="entry name" value="Ankyrin repeat"/>
    <property type="match status" value="1"/>
</dbReference>
<evidence type="ECO:0000256" key="1">
    <source>
        <dbReference type="SAM" id="Coils"/>
    </source>
</evidence>
<proteinExistence type="predicted"/>
<dbReference type="VEuPathDB" id="TrichDB:TVAGG3_0980820"/>
<protein>
    <recommendedName>
        <fullName evidence="4">Ankyrin repeat protein</fullName>
    </recommendedName>
</protein>
<dbReference type="CDD" id="cd19671">
    <property type="entry name" value="UBR-box_UBR4_5_6_7"/>
    <property type="match status" value="1"/>
</dbReference>
<dbReference type="Gene3D" id="1.25.40.20">
    <property type="entry name" value="Ankyrin repeat-containing domain"/>
    <property type="match status" value="1"/>
</dbReference>
<dbReference type="RefSeq" id="XP_001322714.1">
    <property type="nucleotide sequence ID" value="XM_001322679.1"/>
</dbReference>
<sequence>MTDEIREAIENDTLFAQVNNIEYLIEHIKDSKFNTEQAKYILGGCKNNFNIPETFRVFRELDITFSDDFGELTIFLNFLNQVLECKPFQAICTFVSNQFDLLLEENLKYEEDANENSKFKEKFELLQKQNDELAQENMEYGKILTDAENLKDKISKLEIEKQNLSNEITKIIEENNAAMKSKQEEIDGYKNLQKIKDEFANNKEKELEEANTKLKQKDEIIADLLRKVEVGENKISLQEEEIMKLQRAQSDMMRNGKPSNGEVSKIQINLNSVESSRILTECQKDIESLRNQLYEQRQISSEKDKEINEMRNQIQNYKSTLDTIKEGNEESLQKKISDQAKTIEELEIQKQFYSRSKNSHELYITFKKLAAEGNTKVIEYSKDRGFSYLMDPKETFLTTAAYDNDFVTAKALVEAGMDANFCNADGVNAAWIFHVNNNQPAVEFFKQQKNFNSSILQRPLLIFNPEIDCSFIITRDVPSPSPELWCCLDCSDEYHAICTACKNRCHKGHNVIKFNGTKAYCTCGSGILKNHCTCMKRKNALQQHEIRY</sequence>
<accession>A2EA45</accession>
<name>A2EA45_TRIV3</name>
<dbReference type="VEuPathDB" id="TrichDB:TVAG_484020"/>
<organism evidence="2 3">
    <name type="scientific">Trichomonas vaginalis (strain ATCC PRA-98 / G3)</name>
    <dbReference type="NCBI Taxonomy" id="412133"/>
    <lineage>
        <taxon>Eukaryota</taxon>
        <taxon>Metamonada</taxon>
        <taxon>Parabasalia</taxon>
        <taxon>Trichomonadida</taxon>
        <taxon>Trichomonadidae</taxon>
        <taxon>Trichomonas</taxon>
    </lineage>
</organism>
<evidence type="ECO:0000313" key="3">
    <source>
        <dbReference type="Proteomes" id="UP000001542"/>
    </source>
</evidence>
<feature type="coiled-coil region" evidence="1">
    <location>
        <begin position="109"/>
        <end position="248"/>
    </location>
</feature>
<dbReference type="EMBL" id="DS113337">
    <property type="protein sequence ID" value="EAY10491.1"/>
    <property type="molecule type" value="Genomic_DNA"/>
</dbReference>
<dbReference type="AlphaFoldDB" id="A2EA45"/>
<dbReference type="STRING" id="5722.A2EA45"/>
<dbReference type="InParanoid" id="A2EA45"/>
<dbReference type="InterPro" id="IPR036770">
    <property type="entry name" value="Ankyrin_rpt-contain_sf"/>
</dbReference>
<reference evidence="2" key="1">
    <citation type="submission" date="2006-10" db="EMBL/GenBank/DDBJ databases">
        <authorList>
            <person name="Amadeo P."/>
            <person name="Zhao Q."/>
            <person name="Wortman J."/>
            <person name="Fraser-Liggett C."/>
            <person name="Carlton J."/>
        </authorList>
    </citation>
    <scope>NUCLEOTIDE SEQUENCE</scope>
    <source>
        <strain evidence="2">G3</strain>
    </source>
</reference>
<evidence type="ECO:0008006" key="4">
    <source>
        <dbReference type="Google" id="ProtNLM"/>
    </source>
</evidence>
<gene>
    <name evidence="2" type="ORF">TVAG_484020</name>
</gene>